<evidence type="ECO:0000313" key="3">
    <source>
        <dbReference type="EMBL" id="ACS19080.1"/>
    </source>
</evidence>
<dbReference type="OrthoDB" id="255834at2"/>
<dbReference type="EMBL" id="CP001635">
    <property type="protein sequence ID" value="ACS19080.1"/>
    <property type="molecule type" value="Genomic_DNA"/>
</dbReference>
<reference evidence="3" key="1">
    <citation type="submission" date="2009-06" db="EMBL/GenBank/DDBJ databases">
        <title>Complete sequence of chromosome 1 of Variovorax paradoxus S110.</title>
        <authorList>
            <consortium name="US DOE Joint Genome Institute"/>
            <person name="Lucas S."/>
            <person name="Copeland A."/>
            <person name="Lapidus A."/>
            <person name="Glavina del Rio T."/>
            <person name="Tice H."/>
            <person name="Bruce D."/>
            <person name="Goodwin L."/>
            <person name="Pitluck S."/>
            <person name="Chertkov O."/>
            <person name="Brettin T."/>
            <person name="Detter J.C."/>
            <person name="Han C."/>
            <person name="Larimer F."/>
            <person name="Land M."/>
            <person name="Hauser L."/>
            <person name="Kyrpides N."/>
            <person name="Ovchinnikova G."/>
            <person name="Orwin P."/>
            <person name="Leadbetter J.R."/>
            <person name="Spain J.C."/>
            <person name="Han J.I."/>
        </authorList>
    </citation>
    <scope>NUCLEOTIDE SEQUENCE</scope>
    <source>
        <strain evidence="3">S110</strain>
    </source>
</reference>
<sequence length="238" mass="26189">MEAAKNTKPLGGKAYGSTPHLPGSRVGPSDHHCHEGQRVICEEKARDKHDRVIVTEKLDGSNVAVAKVDGRIVALTRAGYAAITSPYPQHHYFGWWVEGRRDLFHCLLSEGEMINGEWLVLAHGTIYQLPHDPFVAFSMAANKKRLPWDEVALRCANAGITTPRVLSDGPPISVEAVKQLISVSGHGALDPVEGAVWRVESRGEFDFLAKWVSPAKEDGKYLNDITGHPETWLWKAAA</sequence>
<feature type="region of interest" description="Disordered" evidence="1">
    <location>
        <begin position="1"/>
        <end position="34"/>
    </location>
</feature>
<dbReference type="AlphaFoldDB" id="C5CJM7"/>
<gene>
    <name evidence="3" type="ordered locus">Vapar_2454</name>
</gene>
<feature type="domain" description="RNA ligase" evidence="2">
    <location>
        <begin position="51"/>
        <end position="212"/>
    </location>
</feature>
<organism evidence="3">
    <name type="scientific">Variovorax paradoxus (strain S110)</name>
    <dbReference type="NCBI Taxonomy" id="543728"/>
    <lineage>
        <taxon>Bacteria</taxon>
        <taxon>Pseudomonadati</taxon>
        <taxon>Pseudomonadota</taxon>
        <taxon>Betaproteobacteria</taxon>
        <taxon>Burkholderiales</taxon>
        <taxon>Comamonadaceae</taxon>
        <taxon>Variovorax</taxon>
    </lineage>
</organism>
<dbReference type="Pfam" id="PF09414">
    <property type="entry name" value="RNA_ligase"/>
    <property type="match status" value="1"/>
</dbReference>
<dbReference type="SUPFAM" id="SSF56091">
    <property type="entry name" value="DNA ligase/mRNA capping enzyme, catalytic domain"/>
    <property type="match status" value="1"/>
</dbReference>
<dbReference type="STRING" id="543728.Vapar_2454"/>
<proteinExistence type="predicted"/>
<name>C5CJM7_VARPS</name>
<evidence type="ECO:0000256" key="1">
    <source>
        <dbReference type="SAM" id="MobiDB-lite"/>
    </source>
</evidence>
<dbReference type="HOGENOM" id="CLU_1097659_0_0_4"/>
<protein>
    <recommendedName>
        <fullName evidence="2">RNA ligase domain-containing protein</fullName>
    </recommendedName>
</protein>
<accession>C5CJM7</accession>
<dbReference type="KEGG" id="vap:Vapar_2454"/>
<evidence type="ECO:0000259" key="2">
    <source>
        <dbReference type="Pfam" id="PF09414"/>
    </source>
</evidence>
<dbReference type="eggNOG" id="COG1793">
    <property type="taxonomic scope" value="Bacteria"/>
</dbReference>
<dbReference type="InterPro" id="IPR021122">
    <property type="entry name" value="RNA_ligase_dom_REL/Rnl2"/>
</dbReference>
<dbReference type="Gene3D" id="3.30.470.30">
    <property type="entry name" value="DNA ligase/mRNA capping enzyme"/>
    <property type="match status" value="1"/>
</dbReference>